<accession>A0ABW3V4J2</accession>
<reference evidence="9" key="1">
    <citation type="journal article" date="2019" name="Int. J. Syst. Evol. Microbiol.">
        <title>The Global Catalogue of Microorganisms (GCM) 10K type strain sequencing project: providing services to taxonomists for standard genome sequencing and annotation.</title>
        <authorList>
            <consortium name="The Broad Institute Genomics Platform"/>
            <consortium name="The Broad Institute Genome Sequencing Center for Infectious Disease"/>
            <person name="Wu L."/>
            <person name="Ma J."/>
        </authorList>
    </citation>
    <scope>NUCLEOTIDE SEQUENCE [LARGE SCALE GENOMIC DNA]</scope>
    <source>
        <strain evidence="9">CCUG 49584</strain>
    </source>
</reference>
<dbReference type="PIRSF" id="PIRSF028756">
    <property type="entry name" value="PPK2_prd"/>
    <property type="match status" value="1"/>
</dbReference>
<evidence type="ECO:0000256" key="2">
    <source>
        <dbReference type="ARBA" id="ARBA00022679"/>
    </source>
</evidence>
<dbReference type="InterPro" id="IPR016898">
    <property type="entry name" value="Polyphosphate_phosphotransfera"/>
</dbReference>
<comment type="similarity">
    <text evidence="1 6">Belongs to the polyphosphate kinase 2 (PPK2) family. Class I subfamily.</text>
</comment>
<organism evidence="8 9">
    <name type="scientific">Pseudochrobactrum kiredjianiae</name>
    <dbReference type="NCBI Taxonomy" id="386305"/>
    <lineage>
        <taxon>Bacteria</taxon>
        <taxon>Pseudomonadati</taxon>
        <taxon>Pseudomonadota</taxon>
        <taxon>Alphaproteobacteria</taxon>
        <taxon>Hyphomicrobiales</taxon>
        <taxon>Brucellaceae</taxon>
        <taxon>Pseudochrobactrum</taxon>
    </lineage>
</organism>
<comment type="function">
    <text evidence="6">Uses inorganic polyphosphate (polyP) as a donor to convert GDP to GTP or ADP to ATP.</text>
</comment>
<gene>
    <name evidence="8" type="primary">ppk2</name>
    <name evidence="8" type="ORF">ACFQ35_10075</name>
</gene>
<dbReference type="RefSeq" id="WP_289388761.1">
    <property type="nucleotide sequence ID" value="NZ_JAUCBM010000019.1"/>
</dbReference>
<dbReference type="GO" id="GO:0008976">
    <property type="term" value="F:polyphosphate kinase activity"/>
    <property type="evidence" value="ECO:0007669"/>
    <property type="project" value="UniProtKB-EC"/>
</dbReference>
<dbReference type="InterPro" id="IPR027417">
    <property type="entry name" value="P-loop_NTPase"/>
</dbReference>
<keyword evidence="2 6" id="KW-0808">Transferase</keyword>
<dbReference type="Proteomes" id="UP001597263">
    <property type="component" value="Unassembled WGS sequence"/>
</dbReference>
<dbReference type="EC" id="2.7.4.-" evidence="6"/>
<name>A0ABW3V4J2_9HYPH</name>
<proteinExistence type="inferred from homology"/>
<evidence type="ECO:0000256" key="1">
    <source>
        <dbReference type="ARBA" id="ARBA00009924"/>
    </source>
</evidence>
<evidence type="ECO:0000313" key="8">
    <source>
        <dbReference type="EMBL" id="MFD1227481.1"/>
    </source>
</evidence>
<dbReference type="Gene3D" id="3.40.50.300">
    <property type="entry name" value="P-loop containing nucleotide triphosphate hydrolases"/>
    <property type="match status" value="1"/>
</dbReference>
<sequence length="287" mass="33120">MCAHSKSDNKKKFDINDPKLPDWIEEQALQSGGYPYPTKMKSGEYQETLTRLQIELVKLQSWLQATGGRVVSVFEGRDAAGKGGTIFTLREFMNPRTARNVALTKPTETERGQWYFQRYVAHFPTAGEFVTFDRSWYNRAGVETVMGFCTPAQLETFLVETPDFERMIVTDGIHLFKFWLDIGQEMQLKRFHERRHSPLKHWKFSPMDVEGISRWDDYSAALHVMLERTDTGYAPWTIIRANDKRRARLAAIRRILLTLPYEGRDLAAIGSEDQSIIGRGPEFLSSE</sequence>
<evidence type="ECO:0000256" key="6">
    <source>
        <dbReference type="RuleBase" id="RU369062"/>
    </source>
</evidence>
<protein>
    <recommendedName>
        <fullName evidence="6">ADP/GDP-polyphosphate phosphotransferase</fullName>
        <ecNumber evidence="6">2.7.4.-</ecNumber>
    </recommendedName>
    <alternativeName>
        <fullName evidence="6">Polyphosphate kinase PPK2</fullName>
    </alternativeName>
</protein>
<evidence type="ECO:0000256" key="5">
    <source>
        <dbReference type="ARBA" id="ARBA00024500"/>
    </source>
</evidence>
<comment type="catalytic activity">
    <reaction evidence="5">
        <text>[phosphate](n) + ATP = [phosphate](n+1) + ADP</text>
        <dbReference type="Rhea" id="RHEA:19573"/>
        <dbReference type="Rhea" id="RHEA-COMP:9859"/>
        <dbReference type="Rhea" id="RHEA-COMP:14280"/>
        <dbReference type="ChEBI" id="CHEBI:16838"/>
        <dbReference type="ChEBI" id="CHEBI:30616"/>
        <dbReference type="ChEBI" id="CHEBI:456216"/>
    </reaction>
    <physiologicalReaction direction="right-to-left" evidence="5">
        <dbReference type="Rhea" id="RHEA:19575"/>
    </physiologicalReaction>
</comment>
<keyword evidence="3 6" id="KW-0418">Kinase</keyword>
<dbReference type="PANTHER" id="PTHR34383">
    <property type="entry name" value="POLYPHOSPHATE:AMP PHOSPHOTRANSFERASE-RELATED"/>
    <property type="match status" value="1"/>
</dbReference>
<feature type="domain" description="Polyphosphate kinase-2-related" evidence="7">
    <location>
        <begin position="40"/>
        <end position="262"/>
    </location>
</feature>
<dbReference type="InterPro" id="IPR022486">
    <property type="entry name" value="PPK2_PA0141"/>
</dbReference>
<keyword evidence="9" id="KW-1185">Reference proteome</keyword>
<comment type="subunit">
    <text evidence="6">Homotetramer.</text>
</comment>
<dbReference type="Pfam" id="PF03976">
    <property type="entry name" value="PPK2"/>
    <property type="match status" value="1"/>
</dbReference>
<evidence type="ECO:0000313" key="9">
    <source>
        <dbReference type="Proteomes" id="UP001597263"/>
    </source>
</evidence>
<evidence type="ECO:0000256" key="4">
    <source>
        <dbReference type="ARBA" id="ARBA00023310"/>
    </source>
</evidence>
<comment type="caution">
    <text evidence="8">The sequence shown here is derived from an EMBL/GenBank/DDBJ whole genome shotgun (WGS) entry which is preliminary data.</text>
</comment>
<dbReference type="SUPFAM" id="SSF52540">
    <property type="entry name" value="P-loop containing nucleoside triphosphate hydrolases"/>
    <property type="match status" value="1"/>
</dbReference>
<evidence type="ECO:0000259" key="7">
    <source>
        <dbReference type="Pfam" id="PF03976"/>
    </source>
</evidence>
<evidence type="ECO:0000256" key="3">
    <source>
        <dbReference type="ARBA" id="ARBA00022777"/>
    </source>
</evidence>
<keyword evidence="4" id="KW-0066">ATP synthesis</keyword>
<dbReference type="InterPro" id="IPR022488">
    <property type="entry name" value="PPK2-related"/>
</dbReference>
<dbReference type="PANTHER" id="PTHR34383:SF1">
    <property type="entry name" value="ADP-POLYPHOSPHATE PHOSPHOTRANSFERASE"/>
    <property type="match status" value="1"/>
</dbReference>
<dbReference type="EMBL" id="JBHTMA010000036">
    <property type="protein sequence ID" value="MFD1227481.1"/>
    <property type="molecule type" value="Genomic_DNA"/>
</dbReference>
<dbReference type="NCBIfam" id="TIGR03707">
    <property type="entry name" value="PPK2_P_aer"/>
    <property type="match status" value="1"/>
</dbReference>